<organism evidence="3 4">
    <name type="scientific">Nocardia neocaledoniensis</name>
    <dbReference type="NCBI Taxonomy" id="236511"/>
    <lineage>
        <taxon>Bacteria</taxon>
        <taxon>Bacillati</taxon>
        <taxon>Actinomycetota</taxon>
        <taxon>Actinomycetes</taxon>
        <taxon>Mycobacteriales</taxon>
        <taxon>Nocardiaceae</taxon>
        <taxon>Nocardia</taxon>
    </lineage>
</organism>
<keyword evidence="1" id="KW-0472">Membrane</keyword>
<proteinExistence type="predicted"/>
<dbReference type="Proteomes" id="UP000246410">
    <property type="component" value="Unassembled WGS sequence"/>
</dbReference>
<keyword evidence="1" id="KW-1133">Transmembrane helix</keyword>
<feature type="transmembrane region" description="Helical" evidence="1">
    <location>
        <begin position="56"/>
        <end position="79"/>
    </location>
</feature>
<gene>
    <name evidence="3" type="ORF">DFR69_113135</name>
</gene>
<dbReference type="InterPro" id="IPR046253">
    <property type="entry name" value="DUF6286"/>
</dbReference>
<sequence length="178" mass="19039">MTRRPRRVVPAVVVAVLLCALAVLVVVSLIQRLTGTREWVSYDSVATWLHDTSWGSGWVLGAGIAVAVLGMALLAVAALPGRPVVVALESGDGIDAGIARRSLRAALADAAGTVDGLDKTRVRLRRKKIHVSGRTHHTTEQTAREVGLAVAERLDRIKPAEVPRLRTSLRRLAPGGER</sequence>
<evidence type="ECO:0000313" key="3">
    <source>
        <dbReference type="EMBL" id="PWV70422.1"/>
    </source>
</evidence>
<keyword evidence="4" id="KW-1185">Reference proteome</keyword>
<feature type="domain" description="DUF6286" evidence="2">
    <location>
        <begin position="68"/>
        <end position="170"/>
    </location>
</feature>
<accession>A0A317N5Z4</accession>
<evidence type="ECO:0000313" key="4">
    <source>
        <dbReference type="Proteomes" id="UP000246410"/>
    </source>
</evidence>
<keyword evidence="1" id="KW-0812">Transmembrane</keyword>
<reference evidence="3 4" key="1">
    <citation type="submission" date="2018-05" db="EMBL/GenBank/DDBJ databases">
        <title>Genomic Encyclopedia of Type Strains, Phase IV (KMG-IV): sequencing the most valuable type-strain genomes for metagenomic binning, comparative biology and taxonomic classification.</title>
        <authorList>
            <person name="Goeker M."/>
        </authorList>
    </citation>
    <scope>NUCLEOTIDE SEQUENCE [LARGE SCALE GENOMIC DNA]</scope>
    <source>
        <strain evidence="3 4">DSM 44717</strain>
    </source>
</reference>
<protein>
    <recommendedName>
        <fullName evidence="2">DUF6286 domain-containing protein</fullName>
    </recommendedName>
</protein>
<dbReference type="Pfam" id="PF19803">
    <property type="entry name" value="DUF6286"/>
    <property type="match status" value="1"/>
</dbReference>
<name>A0A317N5Z4_9NOCA</name>
<comment type="caution">
    <text evidence="3">The sequence shown here is derived from an EMBL/GenBank/DDBJ whole genome shotgun (WGS) entry which is preliminary data.</text>
</comment>
<dbReference type="EMBL" id="QGTL01000013">
    <property type="protein sequence ID" value="PWV70422.1"/>
    <property type="molecule type" value="Genomic_DNA"/>
</dbReference>
<dbReference type="RefSeq" id="WP_110040680.1">
    <property type="nucleotide sequence ID" value="NZ_QGTL01000013.1"/>
</dbReference>
<evidence type="ECO:0000259" key="2">
    <source>
        <dbReference type="Pfam" id="PF19803"/>
    </source>
</evidence>
<dbReference type="AlphaFoldDB" id="A0A317N5Z4"/>
<evidence type="ECO:0000256" key="1">
    <source>
        <dbReference type="SAM" id="Phobius"/>
    </source>
</evidence>